<dbReference type="EMBL" id="MFKF01000253">
    <property type="protein sequence ID" value="OGG48202.1"/>
    <property type="molecule type" value="Genomic_DNA"/>
</dbReference>
<reference evidence="8 9" key="1">
    <citation type="journal article" date="2016" name="Nat. Commun.">
        <title>Thousands of microbial genomes shed light on interconnected biogeochemical processes in an aquifer system.</title>
        <authorList>
            <person name="Anantharaman K."/>
            <person name="Brown C.T."/>
            <person name="Hug L.A."/>
            <person name="Sharon I."/>
            <person name="Castelle C.J."/>
            <person name="Probst A.J."/>
            <person name="Thomas B.C."/>
            <person name="Singh A."/>
            <person name="Wilkins M.J."/>
            <person name="Karaoz U."/>
            <person name="Brodie E.L."/>
            <person name="Williams K.H."/>
            <person name="Hubbard S.S."/>
            <person name="Banfield J.F."/>
        </authorList>
    </citation>
    <scope>NUCLEOTIDE SEQUENCE [LARGE SCALE GENOMIC DNA]</scope>
    <source>
        <strain evidence="9">RIFCSPLOWO2_12_FULL_64_10</strain>
    </source>
</reference>
<name>A0A1F6CH53_HANXR</name>
<comment type="function">
    <text evidence="5">Catalyzes the S-adenosyl-L-methionine-dependent formation of N(1)-methyladenine at position 58 (m1A58) in tRNA.</text>
</comment>
<dbReference type="EC" id="2.1.1.220" evidence="5"/>
<evidence type="ECO:0000256" key="3">
    <source>
        <dbReference type="ARBA" id="ARBA00022691"/>
    </source>
</evidence>
<protein>
    <recommendedName>
        <fullName evidence="5">tRNA (adenine(58)-N(1))-methyltransferase TrmI</fullName>
        <ecNumber evidence="5">2.1.1.220</ecNumber>
    </recommendedName>
</protein>
<dbReference type="InterPro" id="IPR029063">
    <property type="entry name" value="SAM-dependent_MTases_sf"/>
</dbReference>
<feature type="binding site" evidence="6">
    <location>
        <position position="129"/>
    </location>
    <ligand>
        <name>S-adenosyl-L-methionine</name>
        <dbReference type="ChEBI" id="CHEBI:59789"/>
    </ligand>
</feature>
<dbReference type="Proteomes" id="UP000178606">
    <property type="component" value="Unassembled WGS sequence"/>
</dbReference>
<evidence type="ECO:0000256" key="2">
    <source>
        <dbReference type="ARBA" id="ARBA00022679"/>
    </source>
</evidence>
<accession>A0A1F6CH53</accession>
<keyword evidence="3 5" id="KW-0949">S-adenosyl-L-methionine</keyword>
<dbReference type="Gene3D" id="3.40.50.150">
    <property type="entry name" value="Vaccinia Virus protein VP39"/>
    <property type="match status" value="1"/>
</dbReference>
<evidence type="ECO:0000256" key="1">
    <source>
        <dbReference type="ARBA" id="ARBA00022603"/>
    </source>
</evidence>
<dbReference type="Pfam" id="PF08704">
    <property type="entry name" value="GCD14"/>
    <property type="match status" value="1"/>
</dbReference>
<sequence length="259" mass="28709">MSSSLQPDEFALLVDRTGRHFLTKIRPTGQFQCHHGVLQYTDMVGKQEGARLETSLGKPLWIFRPRLQDYLMKMPRSSTIIYPKDIGVLLIWADIFPGARVLEAGAGSGALSLALLRAVGPDGDLVTCDIREDMMQRARRNVTNLMGPMPNWSLCLCDVYHGLPDGPFDRIVLDLPEPGLVARHAAQALVPGGILCSFVPNVPQVQQTVDAYRETQAFVEIETYEAQVRPWIFRGPSARPTHSSVGHTGFLTFARRGEA</sequence>
<gene>
    <name evidence="8" type="ORF">A3F84_21955</name>
</gene>
<keyword evidence="2 5" id="KW-0808">Transferase</keyword>
<dbReference type="GO" id="GO:0160107">
    <property type="term" value="F:tRNA (adenine(58)-N1)-methyltransferase activity"/>
    <property type="evidence" value="ECO:0007669"/>
    <property type="project" value="UniProtKB-EC"/>
</dbReference>
<dbReference type="Gene3D" id="3.10.330.20">
    <property type="match status" value="1"/>
</dbReference>
<evidence type="ECO:0000313" key="9">
    <source>
        <dbReference type="Proteomes" id="UP000178606"/>
    </source>
</evidence>
<evidence type="ECO:0000256" key="6">
    <source>
        <dbReference type="PIRSR" id="PIRSR017269-1"/>
    </source>
</evidence>
<comment type="caution">
    <text evidence="8">The sequence shown here is derived from an EMBL/GenBank/DDBJ whole genome shotgun (WGS) entry which is preliminary data.</text>
</comment>
<keyword evidence="4 5" id="KW-0819">tRNA processing</keyword>
<keyword evidence="1 5" id="KW-0489">Methyltransferase</keyword>
<feature type="binding site" evidence="6">
    <location>
        <position position="174"/>
    </location>
    <ligand>
        <name>S-adenosyl-L-methionine</name>
        <dbReference type="ChEBI" id="CHEBI:59789"/>
    </ligand>
</feature>
<dbReference type="PIRSF" id="PIRSF017269">
    <property type="entry name" value="GCD14"/>
    <property type="match status" value="1"/>
</dbReference>
<comment type="similarity">
    <text evidence="5">Belongs to the class I-like SAM-binding methyltransferase superfamily. TRM61 family.</text>
</comment>
<evidence type="ECO:0000256" key="4">
    <source>
        <dbReference type="ARBA" id="ARBA00022694"/>
    </source>
</evidence>
<dbReference type="PANTHER" id="PTHR12133">
    <property type="entry name" value="TRNA (ADENINE(58)-N(1))-METHYLTRANSFERASE"/>
    <property type="match status" value="1"/>
</dbReference>
<proteinExistence type="inferred from homology"/>
<dbReference type="CDD" id="cd02440">
    <property type="entry name" value="AdoMet_MTases"/>
    <property type="match status" value="1"/>
</dbReference>
<feature type="binding site" evidence="6">
    <location>
        <begin position="108"/>
        <end position="111"/>
    </location>
    <ligand>
        <name>S-adenosyl-L-methionine</name>
        <dbReference type="ChEBI" id="CHEBI:59789"/>
    </ligand>
</feature>
<feature type="binding site" evidence="6">
    <location>
        <position position="158"/>
    </location>
    <ligand>
        <name>S-adenosyl-L-methionine</name>
        <dbReference type="ChEBI" id="CHEBI:59789"/>
    </ligand>
</feature>
<evidence type="ECO:0000259" key="7">
    <source>
        <dbReference type="Pfam" id="PF08704"/>
    </source>
</evidence>
<dbReference type="GO" id="GO:0030488">
    <property type="term" value="P:tRNA methylation"/>
    <property type="evidence" value="ECO:0007669"/>
    <property type="project" value="InterPro"/>
</dbReference>
<feature type="domain" description="tRNA (adenine(58)-N(1))-methyltransferase catalytic subunit TRM61 C-terminal" evidence="7">
    <location>
        <begin position="72"/>
        <end position="232"/>
    </location>
</feature>
<dbReference type="Pfam" id="PF14801">
    <property type="entry name" value="TrmI-like_N"/>
    <property type="match status" value="1"/>
</dbReference>
<organism evidence="8 9">
    <name type="scientific">Handelsmanbacteria sp. (strain RIFCSPLOWO2_12_FULL_64_10)</name>
    <dbReference type="NCBI Taxonomy" id="1817868"/>
    <lineage>
        <taxon>Bacteria</taxon>
        <taxon>Candidatus Handelsmaniibacteriota</taxon>
    </lineage>
</organism>
<dbReference type="AlphaFoldDB" id="A0A1F6CH53"/>
<dbReference type="InterPro" id="IPR014816">
    <property type="entry name" value="tRNA_MeTrfase_Gcd14"/>
</dbReference>
<evidence type="ECO:0000256" key="5">
    <source>
        <dbReference type="PIRNR" id="PIRNR017269"/>
    </source>
</evidence>
<dbReference type="PANTHER" id="PTHR12133:SF1">
    <property type="entry name" value="TRNA (ADENINE(58)-N(1))-METHYLTRANSFERASE, MITOCHONDRIAL"/>
    <property type="match status" value="1"/>
</dbReference>
<dbReference type="SUPFAM" id="SSF53335">
    <property type="entry name" value="S-adenosyl-L-methionine-dependent methyltransferases"/>
    <property type="match status" value="1"/>
</dbReference>
<evidence type="ECO:0000313" key="8">
    <source>
        <dbReference type="EMBL" id="OGG48202.1"/>
    </source>
</evidence>
<dbReference type="InterPro" id="IPR049470">
    <property type="entry name" value="TRM61_C"/>
</dbReference>
<comment type="subunit">
    <text evidence="5">Homotetramer composed of a dimer of dimers.</text>
</comment>
<dbReference type="GO" id="GO:0031515">
    <property type="term" value="C:tRNA (m1A) methyltransferase complex"/>
    <property type="evidence" value="ECO:0007669"/>
    <property type="project" value="UniProtKB-UniRule"/>
</dbReference>
<dbReference type="PROSITE" id="PS51620">
    <property type="entry name" value="SAM_TRM61"/>
    <property type="match status" value="1"/>
</dbReference>
<comment type="catalytic activity">
    <reaction evidence="5">
        <text>adenosine(58) in tRNA + S-adenosyl-L-methionine = N(1)-methyladenosine(58) in tRNA + S-adenosyl-L-homocysteine + H(+)</text>
        <dbReference type="Rhea" id="RHEA:43152"/>
        <dbReference type="Rhea" id="RHEA-COMP:10365"/>
        <dbReference type="Rhea" id="RHEA-COMP:10366"/>
        <dbReference type="ChEBI" id="CHEBI:15378"/>
        <dbReference type="ChEBI" id="CHEBI:57856"/>
        <dbReference type="ChEBI" id="CHEBI:59789"/>
        <dbReference type="ChEBI" id="CHEBI:74411"/>
        <dbReference type="ChEBI" id="CHEBI:74491"/>
        <dbReference type="EC" id="2.1.1.220"/>
    </reaction>
</comment>